<dbReference type="Proteomes" id="UP000714380">
    <property type="component" value="Unassembled WGS sequence"/>
</dbReference>
<evidence type="ECO:0000313" key="1">
    <source>
        <dbReference type="EMBL" id="MCA6064353.1"/>
    </source>
</evidence>
<comment type="caution">
    <text evidence="1">The sequence shown here is derived from an EMBL/GenBank/DDBJ whole genome shotgun (WGS) entry which is preliminary data.</text>
</comment>
<reference evidence="1 2" key="1">
    <citation type="submission" date="2020-12" db="EMBL/GenBank/DDBJ databases">
        <title>Novel Thalassolituus-related marine hydrocarbonoclastic bacteria mediated algae-derived hydrocarbons mineralization in twilight zone of the northern South China Sea.</title>
        <authorList>
            <person name="Dong C."/>
        </authorList>
    </citation>
    <scope>NUCLEOTIDE SEQUENCE [LARGE SCALE GENOMIC DNA]</scope>
    <source>
        <strain evidence="1 2">IMCC1826</strain>
    </source>
</reference>
<proteinExistence type="predicted"/>
<dbReference type="EMBL" id="JAEDAH010000067">
    <property type="protein sequence ID" value="MCA6064353.1"/>
    <property type="molecule type" value="Genomic_DNA"/>
</dbReference>
<accession>A0ABS7ZSY6</accession>
<name>A0ABS7ZSY6_9GAMM</name>
<gene>
    <name evidence="1" type="ORF">I9W95_12115</name>
</gene>
<sequence length="126" mass="14087">MELSSSELRDNVIRPTLQYLGKQSDAAENILAAIARSHRQNPSSLCPQGIYPIDAALHQKVWNQYLAFDPDMASKIRGLASQREFLNSPHNELRTNLAYATAIAWAVFLAYPDARHCRFNADSTAV</sequence>
<organism evidence="1 2">
    <name type="scientific">Thalassolituus marinus</name>
    <dbReference type="NCBI Taxonomy" id="671053"/>
    <lineage>
        <taxon>Bacteria</taxon>
        <taxon>Pseudomonadati</taxon>
        <taxon>Pseudomonadota</taxon>
        <taxon>Gammaproteobacteria</taxon>
        <taxon>Oceanospirillales</taxon>
        <taxon>Oceanospirillaceae</taxon>
        <taxon>Thalassolituus</taxon>
    </lineage>
</organism>
<protein>
    <submittedName>
        <fullName evidence="1">Uncharacterized protein</fullName>
    </submittedName>
</protein>
<keyword evidence="2" id="KW-1185">Reference proteome</keyword>
<evidence type="ECO:0000313" key="2">
    <source>
        <dbReference type="Proteomes" id="UP000714380"/>
    </source>
</evidence>
<dbReference type="RefSeq" id="WP_225675256.1">
    <property type="nucleotide sequence ID" value="NZ_JAEDAH010000067.1"/>
</dbReference>